<dbReference type="EMBL" id="JACEIK010014232">
    <property type="protein sequence ID" value="MCE3216812.1"/>
    <property type="molecule type" value="Genomic_DNA"/>
</dbReference>
<evidence type="ECO:0000313" key="2">
    <source>
        <dbReference type="EMBL" id="MCE3216812.1"/>
    </source>
</evidence>
<feature type="non-terminal residue" evidence="2">
    <location>
        <position position="1"/>
    </location>
</feature>
<feature type="compositionally biased region" description="Basic and acidic residues" evidence="1">
    <location>
        <begin position="37"/>
        <end position="46"/>
    </location>
</feature>
<keyword evidence="3" id="KW-1185">Reference proteome</keyword>
<protein>
    <submittedName>
        <fullName evidence="2">Uncharacterized protein</fullName>
    </submittedName>
</protein>
<dbReference type="Proteomes" id="UP000823775">
    <property type="component" value="Unassembled WGS sequence"/>
</dbReference>
<name>A0ABS8WV37_DATST</name>
<feature type="region of interest" description="Disordered" evidence="1">
    <location>
        <begin position="16"/>
        <end position="82"/>
    </location>
</feature>
<sequence length="97" mass="10842">GTPSSVVVRRKRLVTRATTAMRPPASQGHNGRSEVGGCRERIKEEERNDEEEEERVAMVVSGRSNERRNENDAGDGGFWENRERFGGWLGAVGEERG</sequence>
<accession>A0ABS8WV37</accession>
<gene>
    <name evidence="2" type="ORF">HAX54_008223</name>
</gene>
<proteinExistence type="predicted"/>
<evidence type="ECO:0000256" key="1">
    <source>
        <dbReference type="SAM" id="MobiDB-lite"/>
    </source>
</evidence>
<comment type="caution">
    <text evidence="2">The sequence shown here is derived from an EMBL/GenBank/DDBJ whole genome shotgun (WGS) entry which is preliminary data.</text>
</comment>
<feature type="non-terminal residue" evidence="2">
    <location>
        <position position="97"/>
    </location>
</feature>
<evidence type="ECO:0000313" key="3">
    <source>
        <dbReference type="Proteomes" id="UP000823775"/>
    </source>
</evidence>
<reference evidence="2 3" key="1">
    <citation type="journal article" date="2021" name="BMC Genomics">
        <title>Datura genome reveals duplications of psychoactive alkaloid biosynthetic genes and high mutation rate following tissue culture.</title>
        <authorList>
            <person name="Rajewski A."/>
            <person name="Carter-House D."/>
            <person name="Stajich J."/>
            <person name="Litt A."/>
        </authorList>
    </citation>
    <scope>NUCLEOTIDE SEQUENCE [LARGE SCALE GENOMIC DNA]</scope>
    <source>
        <strain evidence="2">AR-01</strain>
    </source>
</reference>
<organism evidence="2 3">
    <name type="scientific">Datura stramonium</name>
    <name type="common">Jimsonweed</name>
    <name type="synonym">Common thornapple</name>
    <dbReference type="NCBI Taxonomy" id="4076"/>
    <lineage>
        <taxon>Eukaryota</taxon>
        <taxon>Viridiplantae</taxon>
        <taxon>Streptophyta</taxon>
        <taxon>Embryophyta</taxon>
        <taxon>Tracheophyta</taxon>
        <taxon>Spermatophyta</taxon>
        <taxon>Magnoliopsida</taxon>
        <taxon>eudicotyledons</taxon>
        <taxon>Gunneridae</taxon>
        <taxon>Pentapetalae</taxon>
        <taxon>asterids</taxon>
        <taxon>lamiids</taxon>
        <taxon>Solanales</taxon>
        <taxon>Solanaceae</taxon>
        <taxon>Solanoideae</taxon>
        <taxon>Datureae</taxon>
        <taxon>Datura</taxon>
    </lineage>
</organism>